<organism evidence="2">
    <name type="scientific">Glycine max</name>
    <name type="common">Soybean</name>
    <name type="synonym">Glycine hispida</name>
    <dbReference type="NCBI Taxonomy" id="3847"/>
    <lineage>
        <taxon>Eukaryota</taxon>
        <taxon>Viridiplantae</taxon>
        <taxon>Streptophyta</taxon>
        <taxon>Embryophyta</taxon>
        <taxon>Tracheophyta</taxon>
        <taxon>Spermatophyta</taxon>
        <taxon>Magnoliopsida</taxon>
        <taxon>eudicotyledons</taxon>
        <taxon>Gunneridae</taxon>
        <taxon>Pentapetalae</taxon>
        <taxon>rosids</taxon>
        <taxon>fabids</taxon>
        <taxon>Fabales</taxon>
        <taxon>Fabaceae</taxon>
        <taxon>Papilionoideae</taxon>
        <taxon>50 kb inversion clade</taxon>
        <taxon>NPAAA clade</taxon>
        <taxon>indigoferoid/millettioid clade</taxon>
        <taxon>Phaseoleae</taxon>
        <taxon>Glycine</taxon>
        <taxon>Glycine subgen. Soja</taxon>
    </lineage>
</organism>
<reference evidence="2" key="3">
    <citation type="submission" date="2018-07" db="EMBL/GenBank/DDBJ databases">
        <title>WGS assembly of Glycine max.</title>
        <authorList>
            <person name="Schmutz J."/>
            <person name="Cannon S."/>
            <person name="Schlueter J."/>
            <person name="Ma J."/>
            <person name="Mitros T."/>
            <person name="Nelson W."/>
            <person name="Hyten D."/>
            <person name="Song Q."/>
            <person name="Thelen J."/>
            <person name="Cheng J."/>
            <person name="Xu D."/>
            <person name="Hellsten U."/>
            <person name="May G."/>
            <person name="Yu Y."/>
            <person name="Sakurai T."/>
            <person name="Umezawa T."/>
            <person name="Bhattacharyya M."/>
            <person name="Sandhu D."/>
            <person name="Valliyodan B."/>
            <person name="Lindquist E."/>
            <person name="Peto M."/>
            <person name="Grant D."/>
            <person name="Shu S."/>
            <person name="Goodstein D."/>
            <person name="Barry K."/>
            <person name="Futrell-Griggs M."/>
            <person name="Abernathy B."/>
            <person name="Du J."/>
            <person name="Tian Z."/>
            <person name="Zhu L."/>
            <person name="Gill N."/>
            <person name="Joshi T."/>
            <person name="Libault M."/>
            <person name="Sethuraman A."/>
            <person name="Zhang X."/>
            <person name="Shinozaki K."/>
            <person name="Nguyen H."/>
            <person name="Wing R."/>
            <person name="Cregan P."/>
            <person name="Specht J."/>
            <person name="Grimwood J."/>
            <person name="Rokhsar D."/>
            <person name="Stacey G."/>
            <person name="Shoemaker R."/>
            <person name="Jackson S."/>
        </authorList>
    </citation>
    <scope>NUCLEOTIDE SEQUENCE</scope>
    <source>
        <tissue evidence="2">Callus</tissue>
    </source>
</reference>
<dbReference type="Proteomes" id="UP000008827">
    <property type="component" value="Chromosome 15"/>
</dbReference>
<feature type="domain" description="Helitron helicase-like" evidence="1">
    <location>
        <begin position="128"/>
        <end position="217"/>
    </location>
</feature>
<dbReference type="InParanoid" id="A0A0R0GCK5"/>
<name>A0A0R0GCK5_SOYBN</name>
<sequence length="218" mass="25005">MGGKIDVSKNDGRTPPMFIMNGENYHNIGSLLPLPCRQPKFAQLYIHDTDNEILNSLSIVGDFDSTTAERDLIVETTSGLLKCLLVISKFYLPFQYPLIFSRGEPEYTYDYMMILIQPQTKGKSNIKRENNPSTTGKRIVVPSIFIGETPYMFQNYQNVMAICSWVGYLNLFITFTCNLKWQELCKAIDKDALKSKDRLDLICKVFVIKFDQLISEIK</sequence>
<dbReference type="STRING" id="3847.A0A0R0GCK5"/>
<dbReference type="PANTHER" id="PTHR45786">
    <property type="entry name" value="DNA BINDING PROTEIN-LIKE"/>
    <property type="match status" value="1"/>
</dbReference>
<keyword evidence="4" id="KW-1185">Reference proteome</keyword>
<evidence type="ECO:0000313" key="4">
    <source>
        <dbReference type="Proteomes" id="UP000008827"/>
    </source>
</evidence>
<evidence type="ECO:0000313" key="3">
    <source>
        <dbReference type="EnsemblPlants" id="KRH13427"/>
    </source>
</evidence>
<dbReference type="AlphaFoldDB" id="A0A0R0GCK5"/>
<gene>
    <name evidence="2" type="ORF">GLYMA_15G238000</name>
</gene>
<dbReference type="EnsemblPlants" id="KRH13427">
    <property type="protein sequence ID" value="KRH13427"/>
    <property type="gene ID" value="GLYMA_15G238000"/>
</dbReference>
<evidence type="ECO:0000259" key="1">
    <source>
        <dbReference type="Pfam" id="PF14214"/>
    </source>
</evidence>
<evidence type="ECO:0000313" key="2">
    <source>
        <dbReference type="EMBL" id="KRH13427.1"/>
    </source>
</evidence>
<reference evidence="3" key="2">
    <citation type="submission" date="2018-02" db="UniProtKB">
        <authorList>
            <consortium name="EnsemblPlants"/>
        </authorList>
    </citation>
    <scope>IDENTIFICATION</scope>
    <source>
        <strain evidence="3">Williams 82</strain>
    </source>
</reference>
<dbReference type="PANTHER" id="PTHR45786:SF74">
    <property type="entry name" value="ATP-DEPENDENT DNA HELICASE"/>
    <property type="match status" value="1"/>
</dbReference>
<dbReference type="EMBL" id="CM000848">
    <property type="protein sequence ID" value="KRH13427.1"/>
    <property type="molecule type" value="Genomic_DNA"/>
</dbReference>
<protein>
    <recommendedName>
        <fullName evidence="1">Helitron helicase-like domain-containing protein</fullName>
    </recommendedName>
</protein>
<dbReference type="Pfam" id="PF14214">
    <property type="entry name" value="Helitron_like_N"/>
    <property type="match status" value="1"/>
</dbReference>
<accession>A0A0R0GCK5</accession>
<dbReference type="InterPro" id="IPR025476">
    <property type="entry name" value="Helitron_helicase-like"/>
</dbReference>
<reference evidence="2 3" key="1">
    <citation type="journal article" date="2010" name="Nature">
        <title>Genome sequence of the palaeopolyploid soybean.</title>
        <authorList>
            <person name="Schmutz J."/>
            <person name="Cannon S.B."/>
            <person name="Schlueter J."/>
            <person name="Ma J."/>
            <person name="Mitros T."/>
            <person name="Nelson W."/>
            <person name="Hyten D.L."/>
            <person name="Song Q."/>
            <person name="Thelen J.J."/>
            <person name="Cheng J."/>
            <person name="Xu D."/>
            <person name="Hellsten U."/>
            <person name="May G.D."/>
            <person name="Yu Y."/>
            <person name="Sakurai T."/>
            <person name="Umezawa T."/>
            <person name="Bhattacharyya M.K."/>
            <person name="Sandhu D."/>
            <person name="Valliyodan B."/>
            <person name="Lindquist E."/>
            <person name="Peto M."/>
            <person name="Grant D."/>
            <person name="Shu S."/>
            <person name="Goodstein D."/>
            <person name="Barry K."/>
            <person name="Futrell-Griggs M."/>
            <person name="Abernathy B."/>
            <person name="Du J."/>
            <person name="Tian Z."/>
            <person name="Zhu L."/>
            <person name="Gill N."/>
            <person name="Joshi T."/>
            <person name="Libault M."/>
            <person name="Sethuraman A."/>
            <person name="Zhang X.-C."/>
            <person name="Shinozaki K."/>
            <person name="Nguyen H.T."/>
            <person name="Wing R.A."/>
            <person name="Cregan P."/>
            <person name="Specht J."/>
            <person name="Grimwood J."/>
            <person name="Rokhsar D."/>
            <person name="Stacey G."/>
            <person name="Shoemaker R.C."/>
            <person name="Jackson S.A."/>
        </authorList>
    </citation>
    <scope>NUCLEOTIDE SEQUENCE [LARGE SCALE GENOMIC DNA]</scope>
    <source>
        <strain evidence="3">cv. Williams 82</strain>
        <tissue evidence="2">Callus</tissue>
    </source>
</reference>
<dbReference type="Gramene" id="KRH13427">
    <property type="protein sequence ID" value="KRH13427"/>
    <property type="gene ID" value="GLYMA_15G238000"/>
</dbReference>
<proteinExistence type="predicted"/>